<organism evidence="1 2">
    <name type="scientific">Vermiconidia calcicola</name>
    <dbReference type="NCBI Taxonomy" id="1690605"/>
    <lineage>
        <taxon>Eukaryota</taxon>
        <taxon>Fungi</taxon>
        <taxon>Dikarya</taxon>
        <taxon>Ascomycota</taxon>
        <taxon>Pezizomycotina</taxon>
        <taxon>Dothideomycetes</taxon>
        <taxon>Dothideomycetidae</taxon>
        <taxon>Mycosphaerellales</taxon>
        <taxon>Extremaceae</taxon>
        <taxon>Vermiconidia</taxon>
    </lineage>
</organism>
<evidence type="ECO:0000313" key="1">
    <source>
        <dbReference type="EMBL" id="KAK3697635.1"/>
    </source>
</evidence>
<name>A0ACC3MLS7_9PEZI</name>
<reference evidence="1" key="1">
    <citation type="submission" date="2023-07" db="EMBL/GenBank/DDBJ databases">
        <title>Black Yeasts Isolated from many extreme environments.</title>
        <authorList>
            <person name="Coleine C."/>
            <person name="Stajich J.E."/>
            <person name="Selbmann L."/>
        </authorList>
    </citation>
    <scope>NUCLEOTIDE SEQUENCE</scope>
    <source>
        <strain evidence="1">CCFEE 5714</strain>
    </source>
</reference>
<dbReference type="EMBL" id="JAUTXU010000223">
    <property type="protein sequence ID" value="KAK3697635.1"/>
    <property type="molecule type" value="Genomic_DNA"/>
</dbReference>
<sequence>MTASIPGYQEQPHSPEYDSSKWGVRGLMRCLRRTMPGMCMRVIILAPRYIWTRIMTKEFQEMVAGRGLRFAETADAGAAVLHLASDESINRRACTIVTRNTAPQGFTDLLQDDIAEDDSLELWRDMVTHAPLKTGKQ</sequence>
<comment type="caution">
    <text evidence="1">The sequence shown here is derived from an EMBL/GenBank/DDBJ whole genome shotgun (WGS) entry which is preliminary data.</text>
</comment>
<accession>A0ACC3MLS7</accession>
<proteinExistence type="predicted"/>
<protein>
    <submittedName>
        <fullName evidence="1">Uncharacterized protein</fullName>
    </submittedName>
</protein>
<keyword evidence="2" id="KW-1185">Reference proteome</keyword>
<dbReference type="Proteomes" id="UP001281147">
    <property type="component" value="Unassembled WGS sequence"/>
</dbReference>
<evidence type="ECO:0000313" key="2">
    <source>
        <dbReference type="Proteomes" id="UP001281147"/>
    </source>
</evidence>
<gene>
    <name evidence="1" type="ORF">LTR37_017374</name>
</gene>